<comment type="caution">
    <text evidence="1">The sequence shown here is derived from an EMBL/GenBank/DDBJ whole genome shotgun (WGS) entry which is preliminary data.</text>
</comment>
<name>X1QB27_9ZZZZ</name>
<evidence type="ECO:0000313" key="1">
    <source>
        <dbReference type="EMBL" id="GAI48245.1"/>
    </source>
</evidence>
<reference evidence="1" key="1">
    <citation type="journal article" date="2014" name="Front. Microbiol.">
        <title>High frequency of phylogenetically diverse reductive dehalogenase-homologous genes in deep subseafloor sedimentary metagenomes.</title>
        <authorList>
            <person name="Kawai M."/>
            <person name="Futagami T."/>
            <person name="Toyoda A."/>
            <person name="Takaki Y."/>
            <person name="Nishi S."/>
            <person name="Hori S."/>
            <person name="Arai W."/>
            <person name="Tsubouchi T."/>
            <person name="Morono Y."/>
            <person name="Uchiyama I."/>
            <person name="Ito T."/>
            <person name="Fujiyama A."/>
            <person name="Inagaki F."/>
            <person name="Takami H."/>
        </authorList>
    </citation>
    <scope>NUCLEOTIDE SEQUENCE</scope>
    <source>
        <strain evidence="1">Expedition CK06-06</strain>
    </source>
</reference>
<proteinExistence type="predicted"/>
<sequence>TKVKYLMRREGGFVVLVHEGIHQMLLNAEDVV</sequence>
<accession>X1QB27</accession>
<dbReference type="AlphaFoldDB" id="X1QB27"/>
<dbReference type="EMBL" id="BARV01041156">
    <property type="protein sequence ID" value="GAI48245.1"/>
    <property type="molecule type" value="Genomic_DNA"/>
</dbReference>
<organism evidence="1">
    <name type="scientific">marine sediment metagenome</name>
    <dbReference type="NCBI Taxonomy" id="412755"/>
    <lineage>
        <taxon>unclassified sequences</taxon>
        <taxon>metagenomes</taxon>
        <taxon>ecological metagenomes</taxon>
    </lineage>
</organism>
<protein>
    <submittedName>
        <fullName evidence="1">Uncharacterized protein</fullName>
    </submittedName>
</protein>
<feature type="non-terminal residue" evidence="1">
    <location>
        <position position="1"/>
    </location>
</feature>
<gene>
    <name evidence="1" type="ORF">S06H3_62426</name>
</gene>